<gene>
    <name evidence="13" type="ORF">Salat_2393300</name>
</gene>
<dbReference type="FunFam" id="3.80.10.10:FF:000041">
    <property type="entry name" value="LRR receptor-like serine/threonine-protein kinase ERECTA"/>
    <property type="match status" value="1"/>
</dbReference>
<comment type="subcellular location">
    <subcellularLocation>
        <location evidence="1">Cell membrane</location>
        <topology evidence="1">Single-pass type I membrane protein</topology>
    </subcellularLocation>
</comment>
<evidence type="ECO:0000256" key="6">
    <source>
        <dbReference type="ARBA" id="ARBA00022729"/>
    </source>
</evidence>
<keyword evidence="8 12" id="KW-1133">Transmembrane helix</keyword>
<evidence type="ECO:0000256" key="12">
    <source>
        <dbReference type="SAM" id="Phobius"/>
    </source>
</evidence>
<dbReference type="PANTHER" id="PTHR27004">
    <property type="entry name" value="RECEPTOR-LIKE PROTEIN 12 ISOFORM X1"/>
    <property type="match status" value="1"/>
</dbReference>
<dbReference type="InterPro" id="IPR032675">
    <property type="entry name" value="LRR_dom_sf"/>
</dbReference>
<evidence type="ECO:0000256" key="4">
    <source>
        <dbReference type="ARBA" id="ARBA00022614"/>
    </source>
</evidence>
<evidence type="ECO:0000256" key="5">
    <source>
        <dbReference type="ARBA" id="ARBA00022692"/>
    </source>
</evidence>
<reference evidence="13" key="2">
    <citation type="journal article" date="2024" name="Plant">
        <title>Genomic evolution and insights into agronomic trait innovations of Sesamum species.</title>
        <authorList>
            <person name="Miao H."/>
            <person name="Wang L."/>
            <person name="Qu L."/>
            <person name="Liu H."/>
            <person name="Sun Y."/>
            <person name="Le M."/>
            <person name="Wang Q."/>
            <person name="Wei S."/>
            <person name="Zheng Y."/>
            <person name="Lin W."/>
            <person name="Duan Y."/>
            <person name="Cao H."/>
            <person name="Xiong S."/>
            <person name="Wang X."/>
            <person name="Wei L."/>
            <person name="Li C."/>
            <person name="Ma Q."/>
            <person name="Ju M."/>
            <person name="Zhao R."/>
            <person name="Li G."/>
            <person name="Mu C."/>
            <person name="Tian Q."/>
            <person name="Mei H."/>
            <person name="Zhang T."/>
            <person name="Gao T."/>
            <person name="Zhang H."/>
        </authorList>
    </citation>
    <scope>NUCLEOTIDE SEQUENCE</scope>
    <source>
        <strain evidence="13">3651</strain>
    </source>
</reference>
<proteinExistence type="inferred from homology"/>
<evidence type="ECO:0000256" key="2">
    <source>
        <dbReference type="ARBA" id="ARBA00009592"/>
    </source>
</evidence>
<evidence type="ECO:0000256" key="10">
    <source>
        <dbReference type="ARBA" id="ARBA00023170"/>
    </source>
</evidence>
<evidence type="ECO:0000256" key="3">
    <source>
        <dbReference type="ARBA" id="ARBA00022475"/>
    </source>
</evidence>
<evidence type="ECO:0000256" key="8">
    <source>
        <dbReference type="ARBA" id="ARBA00022989"/>
    </source>
</evidence>
<evidence type="ECO:0000256" key="1">
    <source>
        <dbReference type="ARBA" id="ARBA00004251"/>
    </source>
</evidence>
<evidence type="ECO:0000256" key="7">
    <source>
        <dbReference type="ARBA" id="ARBA00022737"/>
    </source>
</evidence>
<reference evidence="13" key="1">
    <citation type="submission" date="2020-06" db="EMBL/GenBank/DDBJ databases">
        <authorList>
            <person name="Li T."/>
            <person name="Hu X."/>
            <person name="Zhang T."/>
            <person name="Song X."/>
            <person name="Zhang H."/>
            <person name="Dai N."/>
            <person name="Sheng W."/>
            <person name="Hou X."/>
            <person name="Wei L."/>
        </authorList>
    </citation>
    <scope>NUCLEOTIDE SEQUENCE</scope>
    <source>
        <strain evidence="13">3651</strain>
        <tissue evidence="13">Leaf</tissue>
    </source>
</reference>
<dbReference type="PANTHER" id="PTHR27004:SF463">
    <property type="entry name" value="RECEPTOR-LIKE PROTEIN 12"/>
    <property type="match status" value="1"/>
</dbReference>
<dbReference type="SUPFAM" id="SSF52058">
    <property type="entry name" value="L domain-like"/>
    <property type="match status" value="1"/>
</dbReference>
<comment type="caution">
    <text evidence="13">The sequence shown here is derived from an EMBL/GenBank/DDBJ whole genome shotgun (WGS) entry which is preliminary data.</text>
</comment>
<dbReference type="EMBL" id="JACGWO010000009">
    <property type="protein sequence ID" value="KAK4419804.1"/>
    <property type="molecule type" value="Genomic_DNA"/>
</dbReference>
<keyword evidence="7" id="KW-0677">Repeat</keyword>
<keyword evidence="10 13" id="KW-0675">Receptor</keyword>
<dbReference type="FunFam" id="3.80.10.10:FF:000213">
    <property type="entry name" value="Tyrosine-sulfated glycopeptide receptor 1"/>
    <property type="match status" value="1"/>
</dbReference>
<keyword evidence="14" id="KW-1185">Reference proteome</keyword>
<keyword evidence="11" id="KW-0325">Glycoprotein</keyword>
<keyword evidence="4" id="KW-0433">Leucine-rich repeat</keyword>
<keyword evidence="9 12" id="KW-0472">Membrane</keyword>
<accession>A0AAE1XY83</accession>
<keyword evidence="3" id="KW-1003">Cell membrane</keyword>
<dbReference type="GO" id="GO:0005886">
    <property type="term" value="C:plasma membrane"/>
    <property type="evidence" value="ECO:0007669"/>
    <property type="project" value="UniProtKB-SubCell"/>
</dbReference>
<evidence type="ECO:0000313" key="14">
    <source>
        <dbReference type="Proteomes" id="UP001293254"/>
    </source>
</evidence>
<evidence type="ECO:0000256" key="9">
    <source>
        <dbReference type="ARBA" id="ARBA00023136"/>
    </source>
</evidence>
<comment type="similarity">
    <text evidence="2">Belongs to the RLP family.</text>
</comment>
<evidence type="ECO:0000313" key="13">
    <source>
        <dbReference type="EMBL" id="KAK4419804.1"/>
    </source>
</evidence>
<keyword evidence="6" id="KW-0732">Signal</keyword>
<keyword evidence="5 12" id="KW-0812">Transmembrane</keyword>
<feature type="transmembrane region" description="Helical" evidence="12">
    <location>
        <begin position="372"/>
        <end position="392"/>
    </location>
</feature>
<dbReference type="PRINTS" id="PR00019">
    <property type="entry name" value="LEURICHRPT"/>
</dbReference>
<dbReference type="Gene3D" id="3.80.10.10">
    <property type="entry name" value="Ribonuclease Inhibitor"/>
    <property type="match status" value="1"/>
</dbReference>
<protein>
    <submittedName>
        <fullName evidence="13">Receptor-like protein 35</fullName>
    </submittedName>
</protein>
<name>A0AAE1XY83_9LAMI</name>
<dbReference type="Pfam" id="PF00560">
    <property type="entry name" value="LRR_1"/>
    <property type="match status" value="7"/>
</dbReference>
<dbReference type="AlphaFoldDB" id="A0AAE1XY83"/>
<dbReference type="PROSITE" id="PS51450">
    <property type="entry name" value="LRR"/>
    <property type="match status" value="1"/>
</dbReference>
<dbReference type="Pfam" id="PF13516">
    <property type="entry name" value="LRR_6"/>
    <property type="match status" value="1"/>
</dbReference>
<dbReference type="InterPro" id="IPR001611">
    <property type="entry name" value="Leu-rich_rpt"/>
</dbReference>
<sequence length="431" mass="49090">MLVLDLSSNRLEGPIPESFFTLERLDTLYLSHNFFNGTVQLEKFQRLHNLTELDLSYNNLSVDTSITNTKRLAVLNLAGNNISGHIPDKISVNCTLEILDISQNYLEGSLPASLANCKSLQVLNVGNNNIDDSFPCMLPSSLRVLVLRFNRFHGHVRCRKSWPNLQIIDIASNNFTGYLYPKSFSRMMLEKDAAQSRSDYLNYGDWFIYYQAKLKVVLKGKDLELVKILTIYTIIDFSCNNFQGEIPNAIGELSWLPFLNLSHNALTGTIPRSLGNLTQLQSLDLSTNQLMGKIPKELTRLSFLSFLNLSNNQLVGPIPSGRQFQTFSPDSFKGNTGLCGFPLNISCGTTGENDNVPPPNPHGKEEVIEWEYVSIALGYVVGLGSILWLVFFSRRFRHKFNDQTEQVFEKIFKPKDRKKEQRRRVNRRRYC</sequence>
<evidence type="ECO:0000256" key="11">
    <source>
        <dbReference type="ARBA" id="ARBA00023180"/>
    </source>
</evidence>
<dbReference type="Proteomes" id="UP001293254">
    <property type="component" value="Unassembled WGS sequence"/>
</dbReference>
<organism evidence="13 14">
    <name type="scientific">Sesamum alatum</name>
    <dbReference type="NCBI Taxonomy" id="300844"/>
    <lineage>
        <taxon>Eukaryota</taxon>
        <taxon>Viridiplantae</taxon>
        <taxon>Streptophyta</taxon>
        <taxon>Embryophyta</taxon>
        <taxon>Tracheophyta</taxon>
        <taxon>Spermatophyta</taxon>
        <taxon>Magnoliopsida</taxon>
        <taxon>eudicotyledons</taxon>
        <taxon>Gunneridae</taxon>
        <taxon>Pentapetalae</taxon>
        <taxon>asterids</taxon>
        <taxon>lamiids</taxon>
        <taxon>Lamiales</taxon>
        <taxon>Pedaliaceae</taxon>
        <taxon>Sesamum</taxon>
    </lineage>
</organism>